<keyword evidence="3" id="KW-1185">Reference proteome</keyword>
<organism evidence="2 3">
    <name type="scientific">Vibrio eleionomae</name>
    <dbReference type="NCBI Taxonomy" id="2653505"/>
    <lineage>
        <taxon>Bacteria</taxon>
        <taxon>Pseudomonadati</taxon>
        <taxon>Pseudomonadota</taxon>
        <taxon>Gammaproteobacteria</taxon>
        <taxon>Vibrionales</taxon>
        <taxon>Vibrionaceae</taxon>
        <taxon>Vibrio</taxon>
    </lineage>
</organism>
<dbReference type="SUPFAM" id="SSF75304">
    <property type="entry name" value="Amidase signature (AS) enzymes"/>
    <property type="match status" value="1"/>
</dbReference>
<reference evidence="2 3" key="1">
    <citation type="submission" date="2019-10" db="EMBL/GenBank/DDBJ databases">
        <title>Vibrio sp. nov. isolated from a shrimp pond.</title>
        <authorList>
            <person name="Gomez-Gil B."/>
            <person name="Enciso-Ibarra J."/>
            <person name="Enciso-Ibarra K."/>
            <person name="Bolan-Mejia C."/>
        </authorList>
    </citation>
    <scope>NUCLEOTIDE SEQUENCE [LARGE SCALE GENOMIC DNA]</scope>
    <source>
        <strain evidence="2 3">CAIM 722</strain>
    </source>
</reference>
<proteinExistence type="predicted"/>
<evidence type="ECO:0000313" key="3">
    <source>
        <dbReference type="Proteomes" id="UP000462621"/>
    </source>
</evidence>
<comment type="caution">
    <text evidence="2">The sequence shown here is derived from an EMBL/GenBank/DDBJ whole genome shotgun (WGS) entry which is preliminary data.</text>
</comment>
<dbReference type="InterPro" id="IPR036928">
    <property type="entry name" value="AS_sf"/>
</dbReference>
<dbReference type="InterPro" id="IPR020556">
    <property type="entry name" value="Amidase_CS"/>
</dbReference>
<evidence type="ECO:0000259" key="1">
    <source>
        <dbReference type="Pfam" id="PF01425"/>
    </source>
</evidence>
<dbReference type="NCBIfam" id="NF006169">
    <property type="entry name" value="PRK08310.1"/>
    <property type="match status" value="1"/>
</dbReference>
<accession>A0A7X4LK28</accession>
<evidence type="ECO:0000313" key="2">
    <source>
        <dbReference type="EMBL" id="MZI93377.1"/>
    </source>
</evidence>
<dbReference type="AlphaFoldDB" id="A0A7X4LK28"/>
<name>A0A7X4LK28_9VIBR</name>
<feature type="domain" description="Amidase" evidence="1">
    <location>
        <begin position="19"/>
        <end position="194"/>
    </location>
</feature>
<sequence length="396" mass="42891">MSKDTRIFCQQGPDGLAPTQEGALSGYAFVFKDLFDVAGYTTGAGNPTWLQTHEPATHTSPLIDRLLAQGAECVGRVQTDELAYSLNGQNIHYGTPINPAAPDCIPGGSSSGSAVSVSGGVSDFAIGTDTGGSVRVPASYNNIYGFRPTLGKLDLSCAFELAKSFDTAGILAINLPLLRQVFKVLCDNPTEGKTIQNVYLDDAFVPFLSPERLAQLTTWCAEHDITLDRGHLLQDSDYDFAQLSLIFRTVQGYEIIQKHGDWLSQYGDQIDPAILARVEWSRTITKTMYDHACYDQSLFTKWIAEFGPSKKALWVLPTTPGRPPQLTMESSALAKYRSELMGMTALAGLAGLPQLHLPMAELDEGPCGVSLLGYKHGDMDVLATAMRLIGEVDDAN</sequence>
<dbReference type="PANTHER" id="PTHR46310">
    <property type="entry name" value="AMIDASE 1"/>
    <property type="match status" value="1"/>
</dbReference>
<gene>
    <name evidence="2" type="ORF">F9817_09220</name>
</gene>
<dbReference type="Pfam" id="PF01425">
    <property type="entry name" value="Amidase"/>
    <property type="match status" value="1"/>
</dbReference>
<dbReference type="Gene3D" id="3.90.1300.10">
    <property type="entry name" value="Amidase signature (AS) domain"/>
    <property type="match status" value="1"/>
</dbReference>
<dbReference type="PROSITE" id="PS00571">
    <property type="entry name" value="AMIDASES"/>
    <property type="match status" value="1"/>
</dbReference>
<dbReference type="InterPro" id="IPR023631">
    <property type="entry name" value="Amidase_dom"/>
</dbReference>
<keyword evidence="2" id="KW-0378">Hydrolase</keyword>
<dbReference type="EMBL" id="WEKT01000012">
    <property type="protein sequence ID" value="MZI93377.1"/>
    <property type="molecule type" value="Genomic_DNA"/>
</dbReference>
<dbReference type="EC" id="3.5.1.4" evidence="2"/>
<dbReference type="PANTHER" id="PTHR46310:SF7">
    <property type="entry name" value="AMIDASE 1"/>
    <property type="match status" value="1"/>
</dbReference>
<dbReference type="Proteomes" id="UP000462621">
    <property type="component" value="Unassembled WGS sequence"/>
</dbReference>
<protein>
    <submittedName>
        <fullName evidence="2">Amidase</fullName>
        <ecNumber evidence="2">3.5.1.4</ecNumber>
    </submittedName>
</protein>
<dbReference type="GO" id="GO:0004040">
    <property type="term" value="F:amidase activity"/>
    <property type="evidence" value="ECO:0007669"/>
    <property type="project" value="UniProtKB-EC"/>
</dbReference>